<reference evidence="1" key="1">
    <citation type="submission" date="2022-04" db="EMBL/GenBank/DDBJ databases">
        <title>Genome of the entomopathogenic fungus Entomophthora muscae.</title>
        <authorList>
            <person name="Elya C."/>
            <person name="Lovett B.R."/>
            <person name="Lee E."/>
            <person name="Macias A.M."/>
            <person name="Hajek A.E."/>
            <person name="De Bivort B.L."/>
            <person name="Kasson M.T."/>
            <person name="De Fine Licht H.H."/>
            <person name="Stajich J.E."/>
        </authorList>
    </citation>
    <scope>NUCLEOTIDE SEQUENCE</scope>
    <source>
        <strain evidence="1">Berkeley</strain>
    </source>
</reference>
<organism evidence="1 2">
    <name type="scientific">Entomophthora muscae</name>
    <dbReference type="NCBI Taxonomy" id="34485"/>
    <lineage>
        <taxon>Eukaryota</taxon>
        <taxon>Fungi</taxon>
        <taxon>Fungi incertae sedis</taxon>
        <taxon>Zoopagomycota</taxon>
        <taxon>Entomophthoromycotina</taxon>
        <taxon>Entomophthoromycetes</taxon>
        <taxon>Entomophthorales</taxon>
        <taxon>Entomophthoraceae</taxon>
        <taxon>Entomophthora</taxon>
    </lineage>
</organism>
<evidence type="ECO:0000313" key="1">
    <source>
        <dbReference type="EMBL" id="KAJ9073628.1"/>
    </source>
</evidence>
<comment type="caution">
    <text evidence="1">The sequence shown here is derived from an EMBL/GenBank/DDBJ whole genome shotgun (WGS) entry which is preliminary data.</text>
</comment>
<evidence type="ECO:0000313" key="2">
    <source>
        <dbReference type="Proteomes" id="UP001165960"/>
    </source>
</evidence>
<dbReference type="Proteomes" id="UP001165960">
    <property type="component" value="Unassembled WGS sequence"/>
</dbReference>
<gene>
    <name evidence="1" type="ORF">DSO57_1014237</name>
</gene>
<keyword evidence="2" id="KW-1185">Reference proteome</keyword>
<name>A0ACC2TG30_9FUNG</name>
<dbReference type="EMBL" id="QTSX02002894">
    <property type="protein sequence ID" value="KAJ9073628.1"/>
    <property type="molecule type" value="Genomic_DNA"/>
</dbReference>
<accession>A0ACC2TG30</accession>
<sequence>MSYFNNNQVNKLFPGLDKIMQGYTGSSNSEASVYDHSQPAGPSPSTTQECVLSPVSSSMALFYTIISQLIQEITQGSQNLKIVNQMALFGSQDEHLPSLTIQSAKFKSSSPCEELLTRDCGKPNSLGN</sequence>
<protein>
    <submittedName>
        <fullName evidence="1">Uncharacterized protein</fullName>
    </submittedName>
</protein>
<proteinExistence type="predicted"/>